<sequence>MERELVRKKPNKRKLVERYYDDDDDMDKVYRFRILLPNGTSVKLTLPDPDPEMSFGDFIELVKDEYFLALKQSESMKQKRTINWKDGSLCLVDANDIKIRDTVKFKKFHHHKCHILRLHDGSSEIADKFENMWDLTPDTDLLKELPEEYTFETALADLIDNSLQAVWSNGKSERRLIRVDLDKERISIFDTGSGMDGSNENSIVKWGKMGASLHRSSKTKAIGLEPPYLRPFFGMFGYGGSIASMHLGRNALVSSKTAHTKKVYKLHLEREALLSSSSSGHTWQTDGGIRNPLADEIRDSPHGSFTKVEIFRPKIKDVDLLKIQCNLKDIYFPYIQCDDISDAGKTIKPIEFQVNGVDLAEIEGGEVAITNLHSCNGPEFVLQLRFSLKHQKSATKGPYKIASIKYLPSYISGSRTFQEANACMKCVYFPVKEGKESIERILERLKADGCGITENFETFSRVSVRRLGRLLPDARWSSLPFMEFRHKRGNKAHTLKRCCMRVKCFIETDGGFNPTPSKTDLAHHNPFTTALKNFGNKISDKERDISVEIRKAGKLLTPLQLESEYQEWIRQMHAHYDEETDSGEDQPVIIVSPANKKALGISSDVIRVHQVLKRKEISWQRGHKIKVLKGACAGFHKNNVYATIEYFLLEGFRGDAGGDARIICRPINIPDENGCVLSVNYEDASLDMNSSLSLPVTVIDSGKCLAVESIEWEYQLDKQRQKSPSTIDLLDEKNCLQLEVNGALPVGAPIHAGQDPPREIVAVIRPANFTSSGPPKNLDQRYIVKSSLEMLMEMKFMNEGKDRQEAAHRYSCRVTPSSCKAFHGLYVFPLGCKFPDLFKRAGVYLFSFSLNVSSCQSCEEKVIVKPSPSIGKWALLSDKQSPSYNVRVGSCFPPFTIACYDVYGNRIRFTSIPKVTIKLLNDKDFLVEINKMKMGLSRNKMILNIEDVLIESGELDRLRPSYRAKLVISSPDDLFSISIPCQVIPGFIHHVEIQPLMLPNQLVPGYVIEELMLEMFDDYGNHVPKDLEVALTVVGFMIQDHTGLKFKVDDYGRINLSGLLKVTAGYGGNASLSIFAKNKIVFKQEIQTVKRELRIASKVPDSCSANGQLENIIIEVVDPDGNIDVNIHHEEKCGRSHMLTIKSECYQTEDSIRYTFKHGRCVVPSIPVPVNEGIFCFEAAHSSQPELLLLVKVPVIKAPKIEYSDNQSPFSEKSLLLLQNSPSFKQEGNLMVSFVNNEKELEDSICRTGERIGKVEKELNRLYIEKEKIEQKISTLQATLEPNLSSKENYLSTKEELMKRIEGMDNTVAAVLWRLHKSPTPMSQNSFKDDVVGLVALLGTVRTHKLSRILAEYLGEDKMLAVICRTFAAAGAFEKYKQNGEVDKGLALHAEAAALGKAINCRFLVICLEDLRPYRGGCEGSDPQGKLALPNPTLPDGNTPVGFLGYAVNMIDLDVHHLGTQAASGYGLRETVLFSLFRKLHVYETRFHMMAACACVEDGAVSLDGGILRESGIISLGYGNPEICFPLKLPSAERETMMQIEEQKSSLRRVIDVIGKLNKSREKDLKKFKKRSSKYRKLMDNMKPVFRS</sequence>
<name>A0AAD7PRZ3_QUISA</name>
<comment type="caution">
    <text evidence="2">The sequence shown here is derived from an EMBL/GenBank/DDBJ whole genome shotgun (WGS) entry which is preliminary data.</text>
</comment>
<evidence type="ECO:0000313" key="2">
    <source>
        <dbReference type="EMBL" id="KAJ7965337.1"/>
    </source>
</evidence>
<keyword evidence="3" id="KW-1185">Reference proteome</keyword>
<dbReference type="PANTHER" id="PTHR33566:SF1">
    <property type="entry name" value="EN_SPM-LIKE TRANSPOSON-RELATED"/>
    <property type="match status" value="1"/>
</dbReference>
<organism evidence="2 3">
    <name type="scientific">Quillaja saponaria</name>
    <name type="common">Soap bark tree</name>
    <dbReference type="NCBI Taxonomy" id="32244"/>
    <lineage>
        <taxon>Eukaryota</taxon>
        <taxon>Viridiplantae</taxon>
        <taxon>Streptophyta</taxon>
        <taxon>Embryophyta</taxon>
        <taxon>Tracheophyta</taxon>
        <taxon>Spermatophyta</taxon>
        <taxon>Magnoliopsida</taxon>
        <taxon>eudicotyledons</taxon>
        <taxon>Gunneridae</taxon>
        <taxon>Pentapetalae</taxon>
        <taxon>rosids</taxon>
        <taxon>fabids</taxon>
        <taxon>Fabales</taxon>
        <taxon>Quillajaceae</taxon>
        <taxon>Quillaja</taxon>
    </lineage>
</organism>
<dbReference type="PANTHER" id="PTHR33566">
    <property type="entry name" value="EN/SPM-LIKE TRANSPOSON-RELATED"/>
    <property type="match status" value="1"/>
</dbReference>
<proteinExistence type="predicted"/>
<accession>A0AAD7PRZ3</accession>
<dbReference type="InterPro" id="IPR036890">
    <property type="entry name" value="HATPase_C_sf"/>
</dbReference>
<feature type="coiled-coil region" evidence="1">
    <location>
        <begin position="1252"/>
        <end position="1279"/>
    </location>
</feature>
<evidence type="ECO:0000256" key="1">
    <source>
        <dbReference type="SAM" id="Coils"/>
    </source>
</evidence>
<evidence type="ECO:0000313" key="3">
    <source>
        <dbReference type="Proteomes" id="UP001163823"/>
    </source>
</evidence>
<dbReference type="EMBL" id="JARAOO010000006">
    <property type="protein sequence ID" value="KAJ7965337.1"/>
    <property type="molecule type" value="Genomic_DNA"/>
</dbReference>
<reference evidence="2" key="1">
    <citation type="journal article" date="2023" name="Science">
        <title>Elucidation of the pathway for biosynthesis of saponin adjuvants from the soapbark tree.</title>
        <authorList>
            <person name="Reed J."/>
            <person name="Orme A."/>
            <person name="El-Demerdash A."/>
            <person name="Owen C."/>
            <person name="Martin L.B.B."/>
            <person name="Misra R.C."/>
            <person name="Kikuchi S."/>
            <person name="Rejzek M."/>
            <person name="Martin A.C."/>
            <person name="Harkess A."/>
            <person name="Leebens-Mack J."/>
            <person name="Louveau T."/>
            <person name="Stephenson M.J."/>
            <person name="Osbourn A."/>
        </authorList>
    </citation>
    <scope>NUCLEOTIDE SEQUENCE</scope>
    <source>
        <strain evidence="2">S10</strain>
    </source>
</reference>
<dbReference type="Proteomes" id="UP001163823">
    <property type="component" value="Chromosome 6"/>
</dbReference>
<keyword evidence="1" id="KW-0175">Coiled coil</keyword>
<dbReference type="Gene3D" id="3.30.565.10">
    <property type="entry name" value="Histidine kinase-like ATPase, C-terminal domain"/>
    <property type="match status" value="1"/>
</dbReference>
<protein>
    <submittedName>
        <fullName evidence="2">Protein defective in meristem silencing 3</fullName>
    </submittedName>
</protein>
<gene>
    <name evidence="2" type="ORF">O6P43_014997</name>
</gene>
<dbReference type="SUPFAM" id="SSF55874">
    <property type="entry name" value="ATPase domain of HSP90 chaperone/DNA topoisomerase II/histidine kinase"/>
    <property type="match status" value="1"/>
</dbReference>
<dbReference type="KEGG" id="qsa:O6P43_014997"/>
<dbReference type="Pfam" id="PF13589">
    <property type="entry name" value="HATPase_c_3"/>
    <property type="match status" value="1"/>
</dbReference>